<dbReference type="RefSeq" id="XP_032819849.1">
    <property type="nucleotide sequence ID" value="XM_032963958.1"/>
</dbReference>
<feature type="compositionally biased region" description="Low complexity" evidence="1">
    <location>
        <begin position="185"/>
        <end position="202"/>
    </location>
</feature>
<reference evidence="4" key="1">
    <citation type="submission" date="2025-08" db="UniProtKB">
        <authorList>
            <consortium name="RefSeq"/>
        </authorList>
    </citation>
    <scope>IDENTIFICATION</scope>
    <source>
        <tissue evidence="4">Sperm</tissue>
    </source>
</reference>
<keyword evidence="2" id="KW-0732">Signal</keyword>
<feature type="compositionally biased region" description="Polar residues" evidence="1">
    <location>
        <begin position="221"/>
        <end position="230"/>
    </location>
</feature>
<feature type="region of interest" description="Disordered" evidence="1">
    <location>
        <begin position="133"/>
        <end position="230"/>
    </location>
</feature>
<evidence type="ECO:0000256" key="1">
    <source>
        <dbReference type="SAM" id="MobiDB-lite"/>
    </source>
</evidence>
<dbReference type="AlphaFoldDB" id="A0AAJ7TL24"/>
<feature type="compositionally biased region" description="Basic and acidic residues" evidence="1">
    <location>
        <begin position="26"/>
        <end position="41"/>
    </location>
</feature>
<evidence type="ECO:0000313" key="4">
    <source>
        <dbReference type="RefSeq" id="XP_032819849.1"/>
    </source>
</evidence>
<feature type="compositionally biased region" description="Gly residues" evidence="1">
    <location>
        <begin position="150"/>
        <end position="161"/>
    </location>
</feature>
<feature type="signal peptide" evidence="2">
    <location>
        <begin position="1"/>
        <end position="17"/>
    </location>
</feature>
<protein>
    <submittedName>
        <fullName evidence="4">Uncharacterized protein LOC116947800</fullName>
    </submittedName>
</protein>
<feature type="region of interest" description="Disordered" evidence="1">
    <location>
        <begin position="20"/>
        <end position="41"/>
    </location>
</feature>
<keyword evidence="3" id="KW-1185">Reference proteome</keyword>
<name>A0AAJ7TL24_PETMA</name>
<gene>
    <name evidence="4" type="primary">LOC116947800</name>
</gene>
<organism evidence="3 4">
    <name type="scientific">Petromyzon marinus</name>
    <name type="common">Sea lamprey</name>
    <dbReference type="NCBI Taxonomy" id="7757"/>
    <lineage>
        <taxon>Eukaryota</taxon>
        <taxon>Metazoa</taxon>
        <taxon>Chordata</taxon>
        <taxon>Craniata</taxon>
        <taxon>Vertebrata</taxon>
        <taxon>Cyclostomata</taxon>
        <taxon>Hyperoartia</taxon>
        <taxon>Petromyzontiformes</taxon>
        <taxon>Petromyzontidae</taxon>
        <taxon>Petromyzon</taxon>
    </lineage>
</organism>
<evidence type="ECO:0000313" key="3">
    <source>
        <dbReference type="Proteomes" id="UP001318040"/>
    </source>
</evidence>
<evidence type="ECO:0000256" key="2">
    <source>
        <dbReference type="SAM" id="SignalP"/>
    </source>
</evidence>
<dbReference type="KEGG" id="pmrn:116947800"/>
<feature type="chain" id="PRO_5042500620" evidence="2">
    <location>
        <begin position="18"/>
        <end position="230"/>
    </location>
</feature>
<dbReference type="PROSITE" id="PS51257">
    <property type="entry name" value="PROKAR_LIPOPROTEIN"/>
    <property type="match status" value="1"/>
</dbReference>
<dbReference type="Proteomes" id="UP001318040">
    <property type="component" value="Chromosome 31"/>
</dbReference>
<accession>A0AAJ7TL24</accession>
<proteinExistence type="predicted"/>
<sequence>MLRGFVVLLLLCGFASCASPKAGGHHSGEDRGDNGDHGRGGEALEDLLKAVQRSLNGSLSVEGVVGLFSKCNLSGIDFPHPAQPVNCSFADIVGQPPYSVPSIIAKLQQILNVTREQILAKAAEIYGRCKGVLSPPGGPNHDPPKPPKGGRPGQGGWPGQGGRHRRSGEGIKSKMGKGSHPESPRSPGSESPRSPGSESPKSPGHEIPKGPRPANPRGQIPGSSQHRGRN</sequence>